<evidence type="ECO:0000256" key="1">
    <source>
        <dbReference type="SAM" id="SignalP"/>
    </source>
</evidence>
<dbReference type="EMBL" id="SPVH01000006">
    <property type="protein sequence ID" value="TFW12938.1"/>
    <property type="molecule type" value="Genomic_DNA"/>
</dbReference>
<reference evidence="2 3" key="1">
    <citation type="submission" date="2019-03" db="EMBL/GenBank/DDBJ databases">
        <title>Draft genome of Brevundimonas sp. a heavy metal resistant soil bacteria.</title>
        <authorList>
            <person name="Soto J."/>
        </authorList>
    </citation>
    <scope>NUCLEOTIDE SEQUENCE [LARGE SCALE GENOMIC DNA]</scope>
    <source>
        <strain evidence="2 3">B-10</strain>
    </source>
</reference>
<evidence type="ECO:0000313" key="2">
    <source>
        <dbReference type="EMBL" id="TFW12938.1"/>
    </source>
</evidence>
<name>A0A4Y9S075_9CAUL</name>
<proteinExistence type="predicted"/>
<protein>
    <recommendedName>
        <fullName evidence="4">Alpha/beta hydrolase</fullName>
    </recommendedName>
</protein>
<feature type="chain" id="PRO_5021290009" description="Alpha/beta hydrolase" evidence="1">
    <location>
        <begin position="27"/>
        <end position="453"/>
    </location>
</feature>
<keyword evidence="3" id="KW-1185">Reference proteome</keyword>
<feature type="signal peptide" evidence="1">
    <location>
        <begin position="1"/>
        <end position="26"/>
    </location>
</feature>
<dbReference type="OrthoDB" id="7197847at2"/>
<dbReference type="RefSeq" id="WP_135195405.1">
    <property type="nucleotide sequence ID" value="NZ_SPVH01000006.1"/>
</dbReference>
<gene>
    <name evidence="2" type="ORF">EGY25_13275</name>
</gene>
<dbReference type="SUPFAM" id="SSF53474">
    <property type="entry name" value="alpha/beta-Hydrolases"/>
    <property type="match status" value="2"/>
</dbReference>
<dbReference type="InterPro" id="IPR029058">
    <property type="entry name" value="AB_hydrolase_fold"/>
</dbReference>
<sequence length="453" mass="49937">MSVRSFKTFAAATSTLWLGFAPLVLAQSQQAAAPVAAASDPSPDPTACPDFLPQETRCWSGRAAKGGFYWIAVPKDWNGVLVVHAHGGPRTATPEANDPLEDLERFSMTVKEGYAWAGSTYRRGGYGVRMAAEDTDDLRQIFWNTFRKPRRTLLHGQSWGGNVAAKTAELYARDAEGQVVWDGVVLTNGVIGGGTRTYRFRADLRAVYQFYCNNHPQPDEAQYPLWQGLPPDSQLKRAQLAERVQTCTGVGLPENRRSAEQRRNLADILAVTGVQEDQLVAHLSWATFLFRDMVQHRLDGLNPFDNSETVYQGSHDDAALNAGVQRFAADPMGVARLAYDADLSGLIVAPTLTIHAKHDPTAFVSNEALYRETVAAAGRSDLLVQTFTDESEHSRLSPPEYVGLFQAMMRWLDEGMKPTPSDVAALCHDAASRYDDGCHFDTDFRPSTDQSHN</sequence>
<organism evidence="2 3">
    <name type="scientific">Brevundimonas intermedia</name>
    <dbReference type="NCBI Taxonomy" id="74315"/>
    <lineage>
        <taxon>Bacteria</taxon>
        <taxon>Pseudomonadati</taxon>
        <taxon>Pseudomonadota</taxon>
        <taxon>Alphaproteobacteria</taxon>
        <taxon>Caulobacterales</taxon>
        <taxon>Caulobacteraceae</taxon>
        <taxon>Brevundimonas</taxon>
    </lineage>
</organism>
<accession>A0A4Y9S075</accession>
<dbReference type="AlphaFoldDB" id="A0A4Y9S075"/>
<dbReference type="Gene3D" id="3.40.50.1820">
    <property type="entry name" value="alpha/beta hydrolase"/>
    <property type="match status" value="1"/>
</dbReference>
<comment type="caution">
    <text evidence="2">The sequence shown here is derived from an EMBL/GenBank/DDBJ whole genome shotgun (WGS) entry which is preliminary data.</text>
</comment>
<evidence type="ECO:0008006" key="4">
    <source>
        <dbReference type="Google" id="ProtNLM"/>
    </source>
</evidence>
<evidence type="ECO:0000313" key="3">
    <source>
        <dbReference type="Proteomes" id="UP000298216"/>
    </source>
</evidence>
<keyword evidence="1" id="KW-0732">Signal</keyword>
<dbReference type="Proteomes" id="UP000298216">
    <property type="component" value="Unassembled WGS sequence"/>
</dbReference>